<evidence type="ECO:0000313" key="2">
    <source>
        <dbReference type="Proteomes" id="UP000299102"/>
    </source>
</evidence>
<dbReference type="Proteomes" id="UP000299102">
    <property type="component" value="Unassembled WGS sequence"/>
</dbReference>
<evidence type="ECO:0000313" key="1">
    <source>
        <dbReference type="EMBL" id="GBP05454.1"/>
    </source>
</evidence>
<keyword evidence="2" id="KW-1185">Reference proteome</keyword>
<organism evidence="1 2">
    <name type="scientific">Eumeta variegata</name>
    <name type="common">Bagworm moth</name>
    <name type="synonym">Eumeta japonica</name>
    <dbReference type="NCBI Taxonomy" id="151549"/>
    <lineage>
        <taxon>Eukaryota</taxon>
        <taxon>Metazoa</taxon>
        <taxon>Ecdysozoa</taxon>
        <taxon>Arthropoda</taxon>
        <taxon>Hexapoda</taxon>
        <taxon>Insecta</taxon>
        <taxon>Pterygota</taxon>
        <taxon>Neoptera</taxon>
        <taxon>Endopterygota</taxon>
        <taxon>Lepidoptera</taxon>
        <taxon>Glossata</taxon>
        <taxon>Ditrysia</taxon>
        <taxon>Tineoidea</taxon>
        <taxon>Psychidae</taxon>
        <taxon>Oiketicinae</taxon>
        <taxon>Eumeta</taxon>
    </lineage>
</organism>
<dbReference type="OrthoDB" id="10043417at2759"/>
<accession>A0A4C1SU77</accession>
<gene>
    <name evidence="1" type="ORF">EVAR_73570_1</name>
</gene>
<sequence length="82" mass="9477">MLMRILADMKQPGCTPEIWEQDLTDTFKIEGSDQGMQKVNLKCGSDSMHVMLETEKPFKGVMYTRAVLQATATMFCQTYYKW</sequence>
<reference evidence="1 2" key="1">
    <citation type="journal article" date="2019" name="Commun. Biol.">
        <title>The bagworm genome reveals a unique fibroin gene that provides high tensile strength.</title>
        <authorList>
            <person name="Kono N."/>
            <person name="Nakamura H."/>
            <person name="Ohtoshi R."/>
            <person name="Tomita M."/>
            <person name="Numata K."/>
            <person name="Arakawa K."/>
        </authorList>
    </citation>
    <scope>NUCLEOTIDE SEQUENCE [LARGE SCALE GENOMIC DNA]</scope>
</reference>
<dbReference type="STRING" id="151549.A0A4C1SU77"/>
<proteinExistence type="predicted"/>
<name>A0A4C1SU77_EUMVA</name>
<dbReference type="AlphaFoldDB" id="A0A4C1SU77"/>
<comment type="caution">
    <text evidence="1">The sequence shown here is derived from an EMBL/GenBank/DDBJ whole genome shotgun (WGS) entry which is preliminary data.</text>
</comment>
<dbReference type="EMBL" id="BGZK01007764">
    <property type="protein sequence ID" value="GBP05454.1"/>
    <property type="molecule type" value="Genomic_DNA"/>
</dbReference>
<protein>
    <submittedName>
        <fullName evidence="1">Uncharacterized protein</fullName>
    </submittedName>
</protein>